<evidence type="ECO:0000256" key="1">
    <source>
        <dbReference type="ARBA" id="ARBA00004370"/>
    </source>
</evidence>
<evidence type="ECO:0000256" key="4">
    <source>
        <dbReference type="ARBA" id="ARBA00022970"/>
    </source>
</evidence>
<gene>
    <name evidence="10" type="primary">LOC104736395</name>
</gene>
<evidence type="ECO:0000256" key="6">
    <source>
        <dbReference type="ARBA" id="ARBA00023136"/>
    </source>
</evidence>
<feature type="transmembrane region" description="Helical" evidence="7">
    <location>
        <begin position="30"/>
        <end position="51"/>
    </location>
</feature>
<dbReference type="Pfam" id="PF01490">
    <property type="entry name" value="Aa_trans"/>
    <property type="match status" value="1"/>
</dbReference>
<keyword evidence="5 7" id="KW-1133">Transmembrane helix</keyword>
<comment type="subcellular location">
    <subcellularLocation>
        <location evidence="1">Membrane</location>
    </subcellularLocation>
</comment>
<keyword evidence="6 7" id="KW-0472">Membrane</keyword>
<reference evidence="10" key="2">
    <citation type="submission" date="2025-08" db="UniProtKB">
        <authorList>
            <consortium name="RefSeq"/>
        </authorList>
    </citation>
    <scope>IDENTIFICATION</scope>
    <source>
        <tissue evidence="10">Leaf</tissue>
    </source>
</reference>
<keyword evidence="9" id="KW-1185">Reference proteome</keyword>
<keyword evidence="2" id="KW-0813">Transport</keyword>
<dbReference type="Proteomes" id="UP000694864">
    <property type="component" value="Chromosome 13"/>
</dbReference>
<evidence type="ECO:0000313" key="9">
    <source>
        <dbReference type="Proteomes" id="UP000694864"/>
    </source>
</evidence>
<dbReference type="PANTHER" id="PTHR48017">
    <property type="entry name" value="OS05G0424000 PROTEIN-RELATED"/>
    <property type="match status" value="1"/>
</dbReference>
<keyword evidence="3 7" id="KW-0812">Transmembrane</keyword>
<dbReference type="RefSeq" id="XP_019090570.1">
    <property type="nucleotide sequence ID" value="XM_019235025.1"/>
</dbReference>
<evidence type="ECO:0000256" key="2">
    <source>
        <dbReference type="ARBA" id="ARBA00022448"/>
    </source>
</evidence>
<dbReference type="GeneID" id="104736395"/>
<feature type="transmembrane region" description="Helical" evidence="7">
    <location>
        <begin position="185"/>
        <end position="211"/>
    </location>
</feature>
<feature type="transmembrane region" description="Helical" evidence="7">
    <location>
        <begin position="232"/>
        <end position="253"/>
    </location>
</feature>
<evidence type="ECO:0000256" key="3">
    <source>
        <dbReference type="ARBA" id="ARBA00022692"/>
    </source>
</evidence>
<evidence type="ECO:0000256" key="5">
    <source>
        <dbReference type="ARBA" id="ARBA00022989"/>
    </source>
</evidence>
<feature type="domain" description="Amino acid transporter transmembrane" evidence="8">
    <location>
        <begin position="26"/>
        <end position="258"/>
    </location>
</feature>
<protein>
    <submittedName>
        <fullName evidence="10">Probable amino acid permease 7 isoform X2</fullName>
    </submittedName>
</protein>
<keyword evidence="4" id="KW-0029">Amino-acid transport</keyword>
<evidence type="ECO:0000256" key="7">
    <source>
        <dbReference type="SAM" id="Phobius"/>
    </source>
</evidence>
<sequence length="260" mass="28452">MDIKEDAKSQVITPTETQLRDSVSTRTGTLWTAVTHIITGVIGAGVLSLAWATAELGWIAGPVALIAFAGVTLLSAFLLSDCYRYPDPDNGPLRLNSYAQAVQVYLGKKNEIVCGAVVYINLMGFCIAYTIVTATSIRAIMKSNCYHREGHNATCSYGDNNNYFMLLFGLVQIFMSQIPNFHNMLWLSVVAAIMSFAYSLIGIGLALGKIIEKRQIEGSVRGSPAENRGAKVWLVFQALGNIAFSYPFSIILLEIQDRTH</sequence>
<accession>A0ABM1QUY2</accession>
<feature type="transmembrane region" description="Helical" evidence="7">
    <location>
        <begin position="58"/>
        <end position="79"/>
    </location>
</feature>
<name>A0ABM1QUY2_CAMSA</name>
<reference evidence="9" key="1">
    <citation type="journal article" date="2014" name="Nat. Commun.">
        <title>The emerging biofuel crop Camelina sativa retains a highly undifferentiated hexaploid genome structure.</title>
        <authorList>
            <person name="Kagale S."/>
            <person name="Koh C."/>
            <person name="Nixon J."/>
            <person name="Bollina V."/>
            <person name="Clarke W.E."/>
            <person name="Tuteja R."/>
            <person name="Spillane C."/>
            <person name="Robinson S.J."/>
            <person name="Links M.G."/>
            <person name="Clarke C."/>
            <person name="Higgins E.E."/>
            <person name="Huebert T."/>
            <person name="Sharpe A.G."/>
            <person name="Parkin I.A."/>
        </authorList>
    </citation>
    <scope>NUCLEOTIDE SEQUENCE [LARGE SCALE GENOMIC DNA]</scope>
    <source>
        <strain evidence="9">cv. DH55</strain>
    </source>
</reference>
<evidence type="ECO:0000259" key="8">
    <source>
        <dbReference type="Pfam" id="PF01490"/>
    </source>
</evidence>
<evidence type="ECO:0000313" key="10">
    <source>
        <dbReference type="RefSeq" id="XP_019090570.1"/>
    </source>
</evidence>
<proteinExistence type="predicted"/>
<feature type="transmembrane region" description="Helical" evidence="7">
    <location>
        <begin position="116"/>
        <end position="141"/>
    </location>
</feature>
<organism evidence="9 10">
    <name type="scientific">Camelina sativa</name>
    <name type="common">False flax</name>
    <name type="synonym">Myagrum sativum</name>
    <dbReference type="NCBI Taxonomy" id="90675"/>
    <lineage>
        <taxon>Eukaryota</taxon>
        <taxon>Viridiplantae</taxon>
        <taxon>Streptophyta</taxon>
        <taxon>Embryophyta</taxon>
        <taxon>Tracheophyta</taxon>
        <taxon>Spermatophyta</taxon>
        <taxon>Magnoliopsida</taxon>
        <taxon>eudicotyledons</taxon>
        <taxon>Gunneridae</taxon>
        <taxon>Pentapetalae</taxon>
        <taxon>rosids</taxon>
        <taxon>malvids</taxon>
        <taxon>Brassicales</taxon>
        <taxon>Brassicaceae</taxon>
        <taxon>Camelineae</taxon>
        <taxon>Camelina</taxon>
    </lineage>
</organism>
<dbReference type="InterPro" id="IPR013057">
    <property type="entry name" value="AA_transpt_TM"/>
</dbReference>